<reference evidence="1" key="1">
    <citation type="submission" date="2022-12" db="EMBL/GenBank/DDBJ databases">
        <authorList>
            <person name="Alioto T."/>
            <person name="Alioto T."/>
            <person name="Gomez Garrido J."/>
        </authorList>
    </citation>
    <scope>NUCLEOTIDE SEQUENCE</scope>
</reference>
<dbReference type="GO" id="GO:0010855">
    <property type="term" value="F:adenylate cyclase inhibitor activity"/>
    <property type="evidence" value="ECO:0007669"/>
    <property type="project" value="TreeGrafter"/>
</dbReference>
<dbReference type="GO" id="GO:0032420">
    <property type="term" value="C:stereocilium"/>
    <property type="evidence" value="ECO:0007669"/>
    <property type="project" value="TreeGrafter"/>
</dbReference>
<keyword evidence="2" id="KW-1185">Reference proteome</keyword>
<dbReference type="InterPro" id="IPR026919">
    <property type="entry name" value="ADGRV1"/>
</dbReference>
<dbReference type="Proteomes" id="UP001178461">
    <property type="component" value="Chromosome 11"/>
</dbReference>
<dbReference type="GO" id="GO:0005737">
    <property type="term" value="C:cytoplasm"/>
    <property type="evidence" value="ECO:0007669"/>
    <property type="project" value="TreeGrafter"/>
</dbReference>
<dbReference type="PANTHER" id="PTHR46682:SF1">
    <property type="entry name" value="ADHESION G-PROTEIN COUPLED RECEPTOR V1"/>
    <property type="match status" value="1"/>
</dbReference>
<evidence type="ECO:0000313" key="2">
    <source>
        <dbReference type="Proteomes" id="UP001178461"/>
    </source>
</evidence>
<accession>A0AA35PGD4</accession>
<dbReference type="GO" id="GO:0004930">
    <property type="term" value="F:G protein-coupled receptor activity"/>
    <property type="evidence" value="ECO:0007669"/>
    <property type="project" value="InterPro"/>
</dbReference>
<sequence length="107" mass="12052">MGHWLDPAGTSCNLIWEMYYCSNKVACFNNGTGYALEQKYLIVSVVCKLQIHGENTGDFFDTYAAAYISEAETNRTVYISVCDDDLPEADETFIFYLTLQVGTNFSD</sequence>
<organism evidence="1 2">
    <name type="scientific">Podarcis lilfordi</name>
    <name type="common">Lilford's wall lizard</name>
    <dbReference type="NCBI Taxonomy" id="74358"/>
    <lineage>
        <taxon>Eukaryota</taxon>
        <taxon>Metazoa</taxon>
        <taxon>Chordata</taxon>
        <taxon>Craniata</taxon>
        <taxon>Vertebrata</taxon>
        <taxon>Euteleostomi</taxon>
        <taxon>Lepidosauria</taxon>
        <taxon>Squamata</taxon>
        <taxon>Bifurcata</taxon>
        <taxon>Unidentata</taxon>
        <taxon>Episquamata</taxon>
        <taxon>Laterata</taxon>
        <taxon>Lacertibaenia</taxon>
        <taxon>Lacertidae</taxon>
        <taxon>Podarcis</taxon>
    </lineage>
</organism>
<dbReference type="GO" id="GO:0001965">
    <property type="term" value="F:G-protein alpha-subunit binding"/>
    <property type="evidence" value="ECO:0007669"/>
    <property type="project" value="TreeGrafter"/>
</dbReference>
<dbReference type="InterPro" id="IPR038081">
    <property type="entry name" value="CalX-like_sf"/>
</dbReference>
<name>A0AA35PGD4_9SAUR</name>
<dbReference type="PANTHER" id="PTHR46682">
    <property type="entry name" value="ADHESION G-PROTEIN COUPLED RECEPTOR V1"/>
    <property type="match status" value="1"/>
</dbReference>
<dbReference type="Gene3D" id="2.60.40.2030">
    <property type="match status" value="1"/>
</dbReference>
<dbReference type="EMBL" id="OX395136">
    <property type="protein sequence ID" value="CAI5787284.1"/>
    <property type="molecule type" value="Genomic_DNA"/>
</dbReference>
<dbReference type="GO" id="GO:0007601">
    <property type="term" value="P:visual perception"/>
    <property type="evidence" value="ECO:0007669"/>
    <property type="project" value="TreeGrafter"/>
</dbReference>
<dbReference type="GO" id="GO:0071277">
    <property type="term" value="P:cellular response to calcium ion"/>
    <property type="evidence" value="ECO:0007669"/>
    <property type="project" value="TreeGrafter"/>
</dbReference>
<evidence type="ECO:0000313" key="1">
    <source>
        <dbReference type="EMBL" id="CAI5787284.1"/>
    </source>
</evidence>
<dbReference type="AlphaFoldDB" id="A0AA35PGD4"/>
<dbReference type="GO" id="GO:0016020">
    <property type="term" value="C:membrane"/>
    <property type="evidence" value="ECO:0007669"/>
    <property type="project" value="InterPro"/>
</dbReference>
<dbReference type="GO" id="GO:0007605">
    <property type="term" value="P:sensory perception of sound"/>
    <property type="evidence" value="ECO:0007669"/>
    <property type="project" value="TreeGrafter"/>
</dbReference>
<proteinExistence type="predicted"/>
<gene>
    <name evidence="1" type="ORF">PODLI_1B041165</name>
</gene>
<dbReference type="SUPFAM" id="SSF141072">
    <property type="entry name" value="CalX-like"/>
    <property type="match status" value="1"/>
</dbReference>
<protein>
    <recommendedName>
        <fullName evidence="3">Calx-beta domain-containing protein</fullName>
    </recommendedName>
</protein>
<evidence type="ECO:0008006" key="3">
    <source>
        <dbReference type="Google" id="ProtNLM"/>
    </source>
</evidence>